<dbReference type="SUPFAM" id="SSF50923">
    <property type="entry name" value="Hemopexin-like domain"/>
    <property type="match status" value="2"/>
</dbReference>
<accession>A0A443R750</accession>
<proteinExistence type="predicted"/>
<dbReference type="InterPro" id="IPR018487">
    <property type="entry name" value="Hemopexin-like_repeat"/>
</dbReference>
<dbReference type="PROSITE" id="PS51642">
    <property type="entry name" value="HEMOPEXIN_2"/>
    <property type="match status" value="1"/>
</dbReference>
<keyword evidence="2" id="KW-0812">Transmembrane</keyword>
<keyword evidence="2" id="KW-0472">Membrane</keyword>
<organism evidence="3 4">
    <name type="scientific">Dinothrombium tinctorium</name>
    <dbReference type="NCBI Taxonomy" id="1965070"/>
    <lineage>
        <taxon>Eukaryota</taxon>
        <taxon>Metazoa</taxon>
        <taxon>Ecdysozoa</taxon>
        <taxon>Arthropoda</taxon>
        <taxon>Chelicerata</taxon>
        <taxon>Arachnida</taxon>
        <taxon>Acari</taxon>
        <taxon>Acariformes</taxon>
        <taxon>Trombidiformes</taxon>
        <taxon>Prostigmata</taxon>
        <taxon>Anystina</taxon>
        <taxon>Parasitengona</taxon>
        <taxon>Trombidioidea</taxon>
        <taxon>Trombidiidae</taxon>
        <taxon>Dinothrombium</taxon>
    </lineage>
</organism>
<dbReference type="Proteomes" id="UP000285301">
    <property type="component" value="Unassembled WGS sequence"/>
</dbReference>
<reference evidence="3 4" key="1">
    <citation type="journal article" date="2018" name="Gigascience">
        <title>Genomes of trombidid mites reveal novel predicted allergens and laterally-transferred genes associated with secondary metabolism.</title>
        <authorList>
            <person name="Dong X."/>
            <person name="Chaisiri K."/>
            <person name="Xia D."/>
            <person name="Armstrong S.D."/>
            <person name="Fang Y."/>
            <person name="Donnelly M.J."/>
            <person name="Kadowaki T."/>
            <person name="McGarry J.W."/>
            <person name="Darby A.C."/>
            <person name="Makepeace B.L."/>
        </authorList>
    </citation>
    <scope>NUCLEOTIDE SEQUENCE [LARGE SCALE GENOMIC DNA]</scope>
    <source>
        <strain evidence="3">UoL-WK</strain>
    </source>
</reference>
<dbReference type="InterPro" id="IPR036375">
    <property type="entry name" value="Hemopexin-like_dom_sf"/>
</dbReference>
<comment type="caution">
    <text evidence="3">The sequence shown here is derived from an EMBL/GenBank/DDBJ whole genome shotgun (WGS) entry which is preliminary data.</text>
</comment>
<feature type="transmembrane region" description="Helical" evidence="2">
    <location>
        <begin position="297"/>
        <end position="320"/>
    </location>
</feature>
<keyword evidence="4" id="KW-1185">Reference proteome</keyword>
<dbReference type="OrthoDB" id="8953614at2759"/>
<dbReference type="EMBL" id="NCKU01001842">
    <property type="protein sequence ID" value="RWS11089.1"/>
    <property type="molecule type" value="Genomic_DNA"/>
</dbReference>
<evidence type="ECO:0000313" key="4">
    <source>
        <dbReference type="Proteomes" id="UP000285301"/>
    </source>
</evidence>
<evidence type="ECO:0000256" key="1">
    <source>
        <dbReference type="PROSITE-ProRule" id="PRU01011"/>
    </source>
</evidence>
<dbReference type="Gene3D" id="2.110.10.10">
    <property type="entry name" value="Hemopexin-like domain"/>
    <property type="match status" value="1"/>
</dbReference>
<evidence type="ECO:0000313" key="3">
    <source>
        <dbReference type="EMBL" id="RWS11089.1"/>
    </source>
</evidence>
<name>A0A443R750_9ACAR</name>
<keyword evidence="2" id="KW-1133">Transmembrane helix</keyword>
<protein>
    <submittedName>
        <fullName evidence="3">Uncharacterized protein</fullName>
    </submittedName>
</protein>
<evidence type="ECO:0000256" key="2">
    <source>
        <dbReference type="SAM" id="Phobius"/>
    </source>
</evidence>
<feature type="repeat" description="Hemopexin" evidence="1">
    <location>
        <begin position="88"/>
        <end position="136"/>
    </location>
</feature>
<gene>
    <name evidence="3" type="ORF">B4U79_17561</name>
</gene>
<dbReference type="AlphaFoldDB" id="A0A443R750"/>
<sequence length="352" mass="40330">MLRKKNSPNAYIIYGAFIFMYSVQQRVPRIWQLISEELSVKHRYLDAAFYEPRSNCYYFFKDNLFYRDNNDIGNPIQNLFRRSGFDMSTRIDAAVSYDGHVYIFKEEAVYKYRVTSNNTFAKEDQMRVTSFMYPILPHINAATVIVFDEKDLIYVVKRNFLFVLNGIDLNARHESKGARSYHNRIQYQALDCSHVAAAVIEDQSKQIEQEAAKITFTSTTPLNVEIHTTSTTSQSPISIFSTSEQPPPIALETLLPPPLTYPQETPAIALTVAINQVPKEINPITAKIRTKEKDINLFMMMSFIFAFSAICSLVGIAYLIRSKEKGTFEYSYSQLIALISKHSKNDCSTSKT</sequence>